<sequence length="39" mass="4319">MGYRRKRRTRHLYLAAFLAAVGALSLLAMLMLALASTPN</sequence>
<keyword evidence="1" id="KW-0812">Transmembrane</keyword>
<evidence type="ECO:0000313" key="2">
    <source>
        <dbReference type="EMBL" id="MBB5203151.1"/>
    </source>
</evidence>
<evidence type="ECO:0000256" key="1">
    <source>
        <dbReference type="SAM" id="Phobius"/>
    </source>
</evidence>
<proteinExistence type="predicted"/>
<keyword evidence="3" id="KW-1185">Reference proteome</keyword>
<dbReference type="AlphaFoldDB" id="A0A840S3A0"/>
<reference evidence="2 3" key="1">
    <citation type="submission" date="2020-08" db="EMBL/GenBank/DDBJ databases">
        <title>Genomic Encyclopedia of Type Strains, Phase IV (KMG-IV): sequencing the most valuable type-strain genomes for metagenomic binning, comparative biology and taxonomic classification.</title>
        <authorList>
            <person name="Goeker M."/>
        </authorList>
    </citation>
    <scope>NUCLEOTIDE SEQUENCE [LARGE SCALE GENOMIC DNA]</scope>
    <source>
        <strain evidence="2 3">DSM 23958</strain>
    </source>
</reference>
<protein>
    <submittedName>
        <fullName evidence="2">Uncharacterized protein</fullName>
    </submittedName>
</protein>
<dbReference type="Proteomes" id="UP000554837">
    <property type="component" value="Unassembled WGS sequence"/>
</dbReference>
<organism evidence="2 3">
    <name type="scientific">Inhella inkyongensis</name>
    <dbReference type="NCBI Taxonomy" id="392593"/>
    <lineage>
        <taxon>Bacteria</taxon>
        <taxon>Pseudomonadati</taxon>
        <taxon>Pseudomonadota</taxon>
        <taxon>Betaproteobacteria</taxon>
        <taxon>Burkholderiales</taxon>
        <taxon>Sphaerotilaceae</taxon>
        <taxon>Inhella</taxon>
    </lineage>
</organism>
<gene>
    <name evidence="2" type="ORF">HNQ51_000444</name>
</gene>
<accession>A0A840S3A0</accession>
<keyword evidence="1" id="KW-0472">Membrane</keyword>
<comment type="caution">
    <text evidence="2">The sequence shown here is derived from an EMBL/GenBank/DDBJ whole genome shotgun (WGS) entry which is preliminary data.</text>
</comment>
<evidence type="ECO:0000313" key="3">
    <source>
        <dbReference type="Proteomes" id="UP000554837"/>
    </source>
</evidence>
<feature type="transmembrane region" description="Helical" evidence="1">
    <location>
        <begin position="12"/>
        <end position="35"/>
    </location>
</feature>
<dbReference type="EMBL" id="JACHHO010000001">
    <property type="protein sequence ID" value="MBB5203151.1"/>
    <property type="molecule type" value="Genomic_DNA"/>
</dbReference>
<name>A0A840S3A0_9BURK</name>
<keyword evidence="1" id="KW-1133">Transmembrane helix</keyword>